<feature type="compositionally biased region" description="Polar residues" evidence="1">
    <location>
        <begin position="74"/>
        <end position="87"/>
    </location>
</feature>
<organism evidence="2 3">
    <name type="scientific">Marasmius tenuissimus</name>
    <dbReference type="NCBI Taxonomy" id="585030"/>
    <lineage>
        <taxon>Eukaryota</taxon>
        <taxon>Fungi</taxon>
        <taxon>Dikarya</taxon>
        <taxon>Basidiomycota</taxon>
        <taxon>Agaricomycotina</taxon>
        <taxon>Agaricomycetes</taxon>
        <taxon>Agaricomycetidae</taxon>
        <taxon>Agaricales</taxon>
        <taxon>Marasmiineae</taxon>
        <taxon>Marasmiaceae</taxon>
        <taxon>Marasmius</taxon>
    </lineage>
</organism>
<accession>A0ABR2ZCJ0</accession>
<evidence type="ECO:0000313" key="2">
    <source>
        <dbReference type="EMBL" id="KAL0058197.1"/>
    </source>
</evidence>
<proteinExistence type="predicted"/>
<evidence type="ECO:0000313" key="3">
    <source>
        <dbReference type="Proteomes" id="UP001437256"/>
    </source>
</evidence>
<name>A0ABR2ZCJ0_9AGAR</name>
<dbReference type="EMBL" id="JBBXMP010000350">
    <property type="protein sequence ID" value="KAL0058197.1"/>
    <property type="molecule type" value="Genomic_DNA"/>
</dbReference>
<protein>
    <submittedName>
        <fullName evidence="2">Uncharacterized protein</fullName>
    </submittedName>
</protein>
<reference evidence="2 3" key="1">
    <citation type="submission" date="2024-05" db="EMBL/GenBank/DDBJ databases">
        <title>A draft genome resource for the thread blight pathogen Marasmius tenuissimus strain MS-2.</title>
        <authorList>
            <person name="Yulfo-Soto G.E."/>
            <person name="Baruah I.K."/>
            <person name="Amoako-Attah I."/>
            <person name="Bukari Y."/>
            <person name="Meinhardt L.W."/>
            <person name="Bailey B.A."/>
            <person name="Cohen S.P."/>
        </authorList>
    </citation>
    <scope>NUCLEOTIDE SEQUENCE [LARGE SCALE GENOMIC DNA]</scope>
    <source>
        <strain evidence="2 3">MS-2</strain>
    </source>
</reference>
<gene>
    <name evidence="2" type="ORF">AAF712_015136</name>
</gene>
<keyword evidence="3" id="KW-1185">Reference proteome</keyword>
<comment type="caution">
    <text evidence="2">The sequence shown here is derived from an EMBL/GenBank/DDBJ whole genome shotgun (WGS) entry which is preliminary data.</text>
</comment>
<feature type="region of interest" description="Disordered" evidence="1">
    <location>
        <begin position="71"/>
        <end position="104"/>
    </location>
</feature>
<sequence>MDRDYSEPPPAYAELVGSTSAGLQSDPTVVVRHSSLDKLRSLSSPSLPNTAVNASNVDIRSITSDLNSVAVPTEPTQDVTPPSSLIPQPSAPPKQQPGRPRKIV</sequence>
<dbReference type="Proteomes" id="UP001437256">
    <property type="component" value="Unassembled WGS sequence"/>
</dbReference>
<evidence type="ECO:0000256" key="1">
    <source>
        <dbReference type="SAM" id="MobiDB-lite"/>
    </source>
</evidence>